<evidence type="ECO:0000256" key="1">
    <source>
        <dbReference type="SAM" id="SignalP"/>
    </source>
</evidence>
<dbReference type="Proteomes" id="UP000070412">
    <property type="component" value="Unassembled WGS sequence"/>
</dbReference>
<accession>A0A834R209</accession>
<proteinExistence type="predicted"/>
<evidence type="ECO:0000313" key="3">
    <source>
        <dbReference type="EnsemblMetazoa" id="KAF7487867.1"/>
    </source>
</evidence>
<sequence length="222" mass="24918">MFSSNSIAFFSILWSLLIVVIGVGQYQQQYQLNQSQQYFQNLSQANSNPILDDRNFRLNQDKREILQYLNTKNVIRTMLKLLFGSTEESMVTSRQVLNVFVKMLEVLKSSFGQRARSSSSTSKLRDSMDNAVQAGISMVQGYVKSVLSSDHNCIRRSICEGASNAVRESKELGGLITQIGGYATSYMLENQRSMPFGLSFEAVRIGSNGADCRKAFKCQDLN</sequence>
<dbReference type="PANTHER" id="PTHR41158">
    <property type="entry name" value="AGAP010294-PA"/>
    <property type="match status" value="1"/>
</dbReference>
<organism evidence="2">
    <name type="scientific">Sarcoptes scabiei</name>
    <name type="common">Itch mite</name>
    <name type="synonym">Acarus scabiei</name>
    <dbReference type="NCBI Taxonomy" id="52283"/>
    <lineage>
        <taxon>Eukaryota</taxon>
        <taxon>Metazoa</taxon>
        <taxon>Ecdysozoa</taxon>
        <taxon>Arthropoda</taxon>
        <taxon>Chelicerata</taxon>
        <taxon>Arachnida</taxon>
        <taxon>Acari</taxon>
        <taxon>Acariformes</taxon>
        <taxon>Sarcoptiformes</taxon>
        <taxon>Astigmata</taxon>
        <taxon>Psoroptidia</taxon>
        <taxon>Sarcoptoidea</taxon>
        <taxon>Sarcoptidae</taxon>
        <taxon>Sarcoptinae</taxon>
        <taxon>Sarcoptes</taxon>
    </lineage>
</organism>
<feature type="chain" id="PRO_5038259152" evidence="1">
    <location>
        <begin position="25"/>
        <end position="222"/>
    </location>
</feature>
<reference evidence="2" key="2">
    <citation type="submission" date="2020-01" db="EMBL/GenBank/DDBJ databases">
        <authorList>
            <person name="Korhonen P.K.K."/>
            <person name="Guangxu M.G."/>
            <person name="Wang T.W."/>
            <person name="Stroehlein A.J.S."/>
            <person name="Young N.D."/>
            <person name="Ang C.-S.A."/>
            <person name="Fernando D.W.F."/>
            <person name="Lu H.L."/>
            <person name="Taylor S.T."/>
            <person name="Ehtesham M.E.M."/>
            <person name="Najaraj S.H.N."/>
            <person name="Harsha G.H.G."/>
            <person name="Madugundu A.M."/>
            <person name="Renuse S.R."/>
            <person name="Holt D.H."/>
            <person name="Pandey A.P."/>
            <person name="Papenfuss A.P."/>
            <person name="Gasser R.B.G."/>
            <person name="Fischer K.F."/>
        </authorList>
    </citation>
    <scope>NUCLEOTIDE SEQUENCE</scope>
    <source>
        <strain evidence="2">SSS_KF_BRIS2020</strain>
    </source>
</reference>
<dbReference type="PANTHER" id="PTHR41158:SF2">
    <property type="entry name" value="AGAP010294-PA"/>
    <property type="match status" value="1"/>
</dbReference>
<name>A0A834R209_SARSC</name>
<reference evidence="4" key="1">
    <citation type="journal article" date="2020" name="PLoS Negl. Trop. Dis.">
        <title>High-quality nuclear genome for Sarcoptes scabiei-A critical resource for a neglected parasite.</title>
        <authorList>
            <person name="Korhonen P.K."/>
            <person name="Gasser R.B."/>
            <person name="Ma G."/>
            <person name="Wang T."/>
            <person name="Stroehlein A.J."/>
            <person name="Young N.D."/>
            <person name="Ang C.S."/>
            <person name="Fernando D.D."/>
            <person name="Lu H.C."/>
            <person name="Taylor S."/>
            <person name="Reynolds S.L."/>
            <person name="Mofiz E."/>
            <person name="Najaraj S.H."/>
            <person name="Gowda H."/>
            <person name="Madugundu A."/>
            <person name="Renuse S."/>
            <person name="Holt D."/>
            <person name="Pandey A."/>
            <person name="Papenfuss A.T."/>
            <person name="Fischer K."/>
        </authorList>
    </citation>
    <scope>NUCLEOTIDE SEQUENCE [LARGE SCALE GENOMIC DNA]</scope>
</reference>
<protein>
    <submittedName>
        <fullName evidence="2 3">Uncharacterized protein</fullName>
    </submittedName>
</protein>
<dbReference type="AlphaFoldDB" id="A0A834R209"/>
<gene>
    <name evidence="2" type="ORF">SSS_5778</name>
</gene>
<evidence type="ECO:0000313" key="4">
    <source>
        <dbReference type="Proteomes" id="UP000070412"/>
    </source>
</evidence>
<dbReference type="EMBL" id="WVUK01000066">
    <property type="protein sequence ID" value="KAF7487867.1"/>
    <property type="molecule type" value="Genomic_DNA"/>
</dbReference>
<feature type="signal peptide" evidence="1">
    <location>
        <begin position="1"/>
        <end position="24"/>
    </location>
</feature>
<dbReference type="OrthoDB" id="7587145at2759"/>
<keyword evidence="4" id="KW-1185">Reference proteome</keyword>
<dbReference type="OMA" id="NICEGAK"/>
<evidence type="ECO:0000313" key="2">
    <source>
        <dbReference type="EMBL" id="KAF7487867.1"/>
    </source>
</evidence>
<reference evidence="3" key="3">
    <citation type="submission" date="2022-06" db="UniProtKB">
        <authorList>
            <consortium name="EnsemblMetazoa"/>
        </authorList>
    </citation>
    <scope>IDENTIFICATION</scope>
</reference>
<keyword evidence="1" id="KW-0732">Signal</keyword>
<dbReference type="EnsemblMetazoa" id="SSS_5778s_mrna">
    <property type="protein sequence ID" value="KAF7487867.1"/>
    <property type="gene ID" value="SSS_5778"/>
</dbReference>